<dbReference type="PANTHER" id="PTHR21152:SF24">
    <property type="entry name" value="ALANINE--GLYOXYLATE AMINOTRANSFERASE 1"/>
    <property type="match status" value="1"/>
</dbReference>
<gene>
    <name evidence="9" type="ORF">I6H06_14175</name>
    <name evidence="10" type="ORF">NFI99_22385</name>
</gene>
<evidence type="ECO:0000313" key="11">
    <source>
        <dbReference type="Proteomes" id="UP000594892"/>
    </source>
</evidence>
<dbReference type="InterPro" id="IPR024169">
    <property type="entry name" value="SP_NH2Trfase/AEP_transaminase"/>
</dbReference>
<feature type="modified residue" description="N6-(pyridoxal phosphate)lysine" evidence="7">
    <location>
        <position position="172"/>
    </location>
</feature>
<dbReference type="Gene3D" id="3.40.640.10">
    <property type="entry name" value="Type I PLP-dependent aspartate aminotransferase-like (Major domain)"/>
    <property type="match status" value="1"/>
</dbReference>
<dbReference type="SUPFAM" id="SSF53383">
    <property type="entry name" value="PLP-dependent transferases"/>
    <property type="match status" value="1"/>
</dbReference>
<dbReference type="GO" id="GO:0004760">
    <property type="term" value="F:L-serine-pyruvate transaminase activity"/>
    <property type="evidence" value="ECO:0007669"/>
    <property type="project" value="TreeGrafter"/>
</dbReference>
<evidence type="ECO:0000256" key="2">
    <source>
        <dbReference type="ARBA" id="ARBA00009236"/>
    </source>
</evidence>
<dbReference type="EMBL" id="CP065601">
    <property type="protein sequence ID" value="QPQ93397.1"/>
    <property type="molecule type" value="Genomic_DNA"/>
</dbReference>
<dbReference type="InterPro" id="IPR015421">
    <property type="entry name" value="PyrdxlP-dep_Trfase_major"/>
</dbReference>
<evidence type="ECO:0000256" key="1">
    <source>
        <dbReference type="ARBA" id="ARBA00001933"/>
    </source>
</evidence>
<dbReference type="PIRSF" id="PIRSF000524">
    <property type="entry name" value="SPT"/>
    <property type="match status" value="1"/>
</dbReference>
<keyword evidence="3 9" id="KW-0032">Aminotransferase</keyword>
<evidence type="ECO:0000256" key="4">
    <source>
        <dbReference type="ARBA" id="ARBA00022679"/>
    </source>
</evidence>
<keyword evidence="4" id="KW-0808">Transferase</keyword>
<dbReference type="RefSeq" id="WP_015875863.1">
    <property type="nucleotide sequence ID" value="NZ_CP021074.1"/>
</dbReference>
<evidence type="ECO:0000313" key="9">
    <source>
        <dbReference type="EMBL" id="QPQ93397.1"/>
    </source>
</evidence>
<dbReference type="GeneID" id="45698126"/>
<dbReference type="GO" id="GO:0019265">
    <property type="term" value="P:glycine biosynthetic process, by transamination of glyoxylate"/>
    <property type="evidence" value="ECO:0007669"/>
    <property type="project" value="TreeGrafter"/>
</dbReference>
<evidence type="ECO:0000313" key="10">
    <source>
        <dbReference type="EMBL" id="USS47568.1"/>
    </source>
</evidence>
<feature type="domain" description="Aminotransferase class V" evidence="8">
    <location>
        <begin position="28"/>
        <end position="306"/>
    </location>
</feature>
<reference evidence="10" key="2">
    <citation type="submission" date="2022-06" db="EMBL/GenBank/DDBJ databases">
        <title>Draft genome sequence of Burkholderia glumae strain GR20004 isolated from rice panicle showing bacterial panicle blight.</title>
        <authorList>
            <person name="Choi S.Y."/>
            <person name="Lee Y.H."/>
        </authorList>
    </citation>
    <scope>NUCLEOTIDE SEQUENCE</scope>
    <source>
        <strain evidence="10">GR20004</strain>
    </source>
</reference>
<dbReference type="InterPro" id="IPR015422">
    <property type="entry name" value="PyrdxlP-dep_Trfase_small"/>
</dbReference>
<dbReference type="InterPro" id="IPR015424">
    <property type="entry name" value="PyrdxlP-dep_Trfase"/>
</dbReference>
<evidence type="ECO:0000259" key="8">
    <source>
        <dbReference type="Pfam" id="PF00266"/>
    </source>
</evidence>
<proteinExistence type="inferred from homology"/>
<evidence type="ECO:0000256" key="3">
    <source>
        <dbReference type="ARBA" id="ARBA00022576"/>
    </source>
</evidence>
<protein>
    <submittedName>
        <fullName evidence="9">Alanine--glyoxylate aminotransferase family protein</fullName>
    </submittedName>
    <submittedName>
        <fullName evidence="10">Aminotransferase class V-fold PLP-dependent enzyme</fullName>
    </submittedName>
</protein>
<evidence type="ECO:0000313" key="12">
    <source>
        <dbReference type="Proteomes" id="UP001056386"/>
    </source>
</evidence>
<evidence type="ECO:0000256" key="7">
    <source>
        <dbReference type="PIRSR" id="PIRSR000524-50"/>
    </source>
</evidence>
<accession>A0AAQ0BVG3</accession>
<dbReference type="AlphaFoldDB" id="A0AAQ0BVG3"/>
<dbReference type="Gene3D" id="3.90.1150.10">
    <property type="entry name" value="Aspartate Aminotransferase, domain 1"/>
    <property type="match status" value="1"/>
</dbReference>
<dbReference type="GO" id="GO:0008453">
    <property type="term" value="F:alanine-glyoxylate transaminase activity"/>
    <property type="evidence" value="ECO:0007669"/>
    <property type="project" value="TreeGrafter"/>
</dbReference>
<dbReference type="PANTHER" id="PTHR21152">
    <property type="entry name" value="AMINOTRANSFERASE CLASS V"/>
    <property type="match status" value="1"/>
</dbReference>
<feature type="binding site" evidence="6">
    <location>
        <position position="320"/>
    </location>
    <ligand>
        <name>substrate</name>
    </ligand>
</feature>
<keyword evidence="5 7" id="KW-0663">Pyridoxal phosphate</keyword>
<reference evidence="9 11" key="1">
    <citation type="submission" date="2020-12" db="EMBL/GenBank/DDBJ databases">
        <title>FDA dAtabase for Regulatory Grade micrObial Sequences (FDA-ARGOS): Supporting development and validation of Infectious Disease Dx tests.</title>
        <authorList>
            <person name="Minogue T."/>
            <person name="Wolcott M."/>
            <person name="Wasieloski L."/>
            <person name="Aguilar W."/>
            <person name="Moore D."/>
            <person name="Jaissle J."/>
            <person name="Tallon L."/>
            <person name="Sadzewicz L."/>
            <person name="Zhao X."/>
            <person name="Boylan J."/>
            <person name="Ott S."/>
            <person name="Bowen H."/>
            <person name="Vavikolanu K."/>
            <person name="Mehta A."/>
            <person name="Aluvathingal J."/>
            <person name="Nadendla S."/>
            <person name="Yan Y."/>
            <person name="Sichtig H."/>
        </authorList>
    </citation>
    <scope>NUCLEOTIDE SEQUENCE [LARGE SCALE GENOMIC DNA]</scope>
    <source>
        <strain evidence="9 11">FDAARGOS_949</strain>
    </source>
</reference>
<dbReference type="InterPro" id="IPR000192">
    <property type="entry name" value="Aminotrans_V_dom"/>
</dbReference>
<evidence type="ECO:0000256" key="5">
    <source>
        <dbReference type="ARBA" id="ARBA00022898"/>
    </source>
</evidence>
<dbReference type="Proteomes" id="UP000594892">
    <property type="component" value="Chromosome 2"/>
</dbReference>
<dbReference type="Pfam" id="PF00266">
    <property type="entry name" value="Aminotran_5"/>
    <property type="match status" value="1"/>
</dbReference>
<organism evidence="9 11">
    <name type="scientific">Burkholderia glumae</name>
    <name type="common">Pseudomonas glumae</name>
    <dbReference type="NCBI Taxonomy" id="337"/>
    <lineage>
        <taxon>Bacteria</taxon>
        <taxon>Pseudomonadati</taxon>
        <taxon>Pseudomonadota</taxon>
        <taxon>Betaproteobacteria</taxon>
        <taxon>Burkholderiales</taxon>
        <taxon>Burkholderiaceae</taxon>
        <taxon>Burkholderia</taxon>
    </lineage>
</organism>
<comment type="similarity">
    <text evidence="2">Belongs to the class-V pyridoxal-phosphate-dependent aminotransferase family.</text>
</comment>
<evidence type="ECO:0000256" key="6">
    <source>
        <dbReference type="PIRSR" id="PIRSR000524-1"/>
    </source>
</evidence>
<dbReference type="Proteomes" id="UP001056386">
    <property type="component" value="Chromosome 1"/>
</dbReference>
<dbReference type="EMBL" id="CP099587">
    <property type="protein sequence ID" value="USS47568.1"/>
    <property type="molecule type" value="Genomic_DNA"/>
</dbReference>
<comment type="cofactor">
    <cofactor evidence="1 7">
        <name>pyridoxal 5'-phosphate</name>
        <dbReference type="ChEBI" id="CHEBI:597326"/>
    </cofactor>
</comment>
<name>A0AAQ0BVG3_BURGL</name>
<keyword evidence="12" id="KW-1185">Reference proteome</keyword>
<sequence length="367" mass="37925">MNRFDPRRLLDLPRYPEHGYARLADRLRHLLATSADILFVQAEAVFALEAVATSLARPGLTAVNVVTSRYGRWFGAWLRRGGVSVHDVTAAPGQAIALGAVEARADELARVDIVAAVHAESSSGALNPIAGLAALARARDALFAVNAVASVGGHALELDALGIDVAVIGPQKALAGPAGVSAVAVGARAWAQIEAAPDFAPSALSLAALRRGWLQRDRGLLPGSPSALEFWALEAALDRIEAEGIARMVARHAQAARASRAALRALGVPPWIAHDDAASALVTAAPVPPGVDPLALISHARRHGVELAPGAGEIAGRIVRLDHTGLRASADAVHANLVAYGGALEQLRYPVDLDAAGQAIADAYAGD</sequence>